<dbReference type="SUPFAM" id="SSF56935">
    <property type="entry name" value="Porins"/>
    <property type="match status" value="1"/>
</dbReference>
<dbReference type="PANTHER" id="PTHR40980">
    <property type="entry name" value="PLUG DOMAIN-CONTAINING PROTEIN"/>
    <property type="match status" value="1"/>
</dbReference>
<feature type="domain" description="TonB-dependent receptor-like beta-barrel" evidence="6">
    <location>
        <begin position="435"/>
        <end position="975"/>
    </location>
</feature>
<reference evidence="9" key="1">
    <citation type="journal article" date="2019" name="Int. J. Syst. Evol. Microbiol.">
        <title>The Global Catalogue of Microorganisms (GCM) 10K type strain sequencing project: providing services to taxonomists for standard genome sequencing and annotation.</title>
        <authorList>
            <consortium name="The Broad Institute Genomics Platform"/>
            <consortium name="The Broad Institute Genome Sequencing Center for Infectious Disease"/>
            <person name="Wu L."/>
            <person name="Ma J."/>
        </authorList>
    </citation>
    <scope>NUCLEOTIDE SEQUENCE [LARGE SCALE GENOMIC DNA]</scope>
    <source>
        <strain evidence="9">KCTC 22245</strain>
    </source>
</reference>
<comment type="subcellular location">
    <subcellularLocation>
        <location evidence="1 4">Cell outer membrane</location>
    </subcellularLocation>
</comment>
<protein>
    <submittedName>
        <fullName evidence="8">TonB-dependent receptor</fullName>
    </submittedName>
</protein>
<dbReference type="InterPro" id="IPR036942">
    <property type="entry name" value="Beta-barrel_TonB_sf"/>
</dbReference>
<evidence type="ECO:0000256" key="2">
    <source>
        <dbReference type="ARBA" id="ARBA00023136"/>
    </source>
</evidence>
<evidence type="ECO:0000256" key="1">
    <source>
        <dbReference type="ARBA" id="ARBA00004442"/>
    </source>
</evidence>
<dbReference type="Pfam" id="PF07715">
    <property type="entry name" value="Plug"/>
    <property type="match status" value="1"/>
</dbReference>
<keyword evidence="3" id="KW-0998">Cell outer membrane</keyword>
<dbReference type="Proteomes" id="UP001595607">
    <property type="component" value="Unassembled WGS sequence"/>
</dbReference>
<proteinExistence type="inferred from homology"/>
<dbReference type="EMBL" id="JBHRVA010000002">
    <property type="protein sequence ID" value="MFC3302451.1"/>
    <property type="molecule type" value="Genomic_DNA"/>
</dbReference>
<name>A0ABV7MDU7_9PROT</name>
<evidence type="ECO:0000313" key="8">
    <source>
        <dbReference type="EMBL" id="MFC3302451.1"/>
    </source>
</evidence>
<keyword evidence="4" id="KW-0798">TonB box</keyword>
<dbReference type="InterPro" id="IPR010104">
    <property type="entry name" value="TonB_rcpt_bac"/>
</dbReference>
<comment type="similarity">
    <text evidence="4">Belongs to the TonB-dependent receptor family.</text>
</comment>
<sequence>MQDDKKLKGLKMSLALLGSVSALSIAQHASAQIAVDTSDEFTEDDVIIVRGIRSSLEASSDVKRNEQGVVDALTAEDMGKFPDTNLAESLQRITGVAIDRSNGEGSRVTVRGFGPDFNLVLLNGRQMPTAFLEGGAPASRSFDFGNLASEGIAGVRVYKTGRAALPTGGIGSTLNILTARPLDAPGMRASFGAKAVIDDSVTTLGDGTSITPEFSGFYSNTFADDTFGVTLVGSYQDRESGVAQFGTTSGWRGAYLGSENNWGTLPQPPADTQVTNRPGPNDIYSVPQNGNYSLTNINRERINGQLALQWEPVETVRATLDYFYSQNKVDTERSDLSVWFNHGNTTSAWGDGPIADILFYNENFAPGTTDLSMGAAKFATVAENNSLGGNIVWEATDNLTLTLDAHSSSAESGNDSPYGTAGVVSTADFSLDFQGLDFRTELPSLSLGWVDPINDIDPSRMVGTGSTFQDSFIRTEIDQIQLIATYEFDNSIVNSIDFGVSSTTNNYRSTFSNNQRDSWGGVGTPADYPDTIWRRLDLASNFDQFDGSSQTFQDFLVIDFDALIAVMDTDFGGFTAVCGGDGICTADSVAVDRRSEEESLAAFFEFDTDFEIGSMPASLIGGVRYEKTDVTSRALVPIPTGSQWVAANEFGLLGLNDPNNRDFTELQGEYEFWLPAIDFEIEPFENFVFRASYSHTMTRPSYADIQGGQTVDQLFRVDGGTGSAGNPDLDPFLSKNIDFSAEYYYAEGSYVSAGYFTKEVENFIGIDTTFGVQPFPNIYTPVGGQRYNDAVAALGTTDAEAIRQWIFANADPSTFEITGGVPGAYTGNIFAVPGEDPVLEFRITQPVNDDETKSVDGWEFAWQHLLGETGFGWILNYTIVDGDVEFDNLSVPSSGDVQTPLLGLSDSYNIIGFYDKEGLQVRVAYNYRDQFLASAIGVSGQPNNPLYREPFGQLDFFASYDIKEGVTAFVEGINVTNETSRTIGRSDAYVNFATQTGPRYGVGLRLNF</sequence>
<dbReference type="RefSeq" id="WP_229786009.1">
    <property type="nucleotide sequence ID" value="NZ_BMXU01000001.1"/>
</dbReference>
<accession>A0ABV7MDU7</accession>
<dbReference type="Gene3D" id="2.170.130.10">
    <property type="entry name" value="TonB-dependent receptor, plug domain"/>
    <property type="match status" value="1"/>
</dbReference>
<evidence type="ECO:0000256" key="4">
    <source>
        <dbReference type="RuleBase" id="RU003357"/>
    </source>
</evidence>
<evidence type="ECO:0000259" key="6">
    <source>
        <dbReference type="Pfam" id="PF00593"/>
    </source>
</evidence>
<dbReference type="PANTHER" id="PTHR40980:SF3">
    <property type="entry name" value="TONB-DEPENDENT RECEPTOR-LIKE BETA-BARREL DOMAIN-CONTAINING PROTEIN"/>
    <property type="match status" value="1"/>
</dbReference>
<evidence type="ECO:0000256" key="3">
    <source>
        <dbReference type="ARBA" id="ARBA00023237"/>
    </source>
</evidence>
<evidence type="ECO:0000313" key="9">
    <source>
        <dbReference type="Proteomes" id="UP001595607"/>
    </source>
</evidence>
<dbReference type="InterPro" id="IPR012910">
    <property type="entry name" value="Plug_dom"/>
</dbReference>
<evidence type="ECO:0000259" key="7">
    <source>
        <dbReference type="Pfam" id="PF07715"/>
    </source>
</evidence>
<dbReference type="Gene3D" id="2.40.170.20">
    <property type="entry name" value="TonB-dependent receptor, beta-barrel domain"/>
    <property type="match status" value="1"/>
</dbReference>
<keyword evidence="5" id="KW-0732">Signal</keyword>
<feature type="chain" id="PRO_5045652240" evidence="5">
    <location>
        <begin position="32"/>
        <end position="1008"/>
    </location>
</feature>
<gene>
    <name evidence="8" type="ORF">ACFONP_06870</name>
</gene>
<feature type="domain" description="TonB-dependent receptor plug" evidence="7">
    <location>
        <begin position="64"/>
        <end position="165"/>
    </location>
</feature>
<dbReference type="Pfam" id="PF00593">
    <property type="entry name" value="TonB_dep_Rec_b-barrel"/>
    <property type="match status" value="1"/>
</dbReference>
<dbReference type="NCBIfam" id="TIGR01782">
    <property type="entry name" value="TonB-Xanth-Caul"/>
    <property type="match status" value="1"/>
</dbReference>
<feature type="signal peptide" evidence="5">
    <location>
        <begin position="1"/>
        <end position="31"/>
    </location>
</feature>
<keyword evidence="2 4" id="KW-0472">Membrane</keyword>
<dbReference type="InterPro" id="IPR037066">
    <property type="entry name" value="Plug_dom_sf"/>
</dbReference>
<keyword evidence="8" id="KW-0675">Receptor</keyword>
<dbReference type="InterPro" id="IPR000531">
    <property type="entry name" value="Beta-barrel_TonB"/>
</dbReference>
<comment type="caution">
    <text evidence="8">The sequence shown here is derived from an EMBL/GenBank/DDBJ whole genome shotgun (WGS) entry which is preliminary data.</text>
</comment>
<keyword evidence="9" id="KW-1185">Reference proteome</keyword>
<evidence type="ECO:0000256" key="5">
    <source>
        <dbReference type="SAM" id="SignalP"/>
    </source>
</evidence>
<organism evidence="8 9">
    <name type="scientific">Parvularcula lutaonensis</name>
    <dbReference type="NCBI Taxonomy" id="491923"/>
    <lineage>
        <taxon>Bacteria</taxon>
        <taxon>Pseudomonadati</taxon>
        <taxon>Pseudomonadota</taxon>
        <taxon>Alphaproteobacteria</taxon>
        <taxon>Parvularculales</taxon>
        <taxon>Parvularculaceae</taxon>
        <taxon>Parvularcula</taxon>
    </lineage>
</organism>